<reference evidence="8" key="1">
    <citation type="journal article" date="2019" name="Int. J. Syst. Evol. Microbiol.">
        <title>The Global Catalogue of Microorganisms (GCM) 10K type strain sequencing project: providing services to taxonomists for standard genome sequencing and annotation.</title>
        <authorList>
            <consortium name="The Broad Institute Genomics Platform"/>
            <consortium name="The Broad Institute Genome Sequencing Center for Infectious Disease"/>
            <person name="Wu L."/>
            <person name="Ma J."/>
        </authorList>
    </citation>
    <scope>NUCLEOTIDE SEQUENCE [LARGE SCALE GENOMIC DNA]</scope>
    <source>
        <strain evidence="8">JCM 17927</strain>
    </source>
</reference>
<keyword evidence="4 5" id="KW-0472">Membrane</keyword>
<dbReference type="PANTHER" id="PTHR11863">
    <property type="entry name" value="STEROL DESATURASE"/>
    <property type="match status" value="1"/>
</dbReference>
<keyword evidence="8" id="KW-1185">Reference proteome</keyword>
<dbReference type="Proteomes" id="UP001501175">
    <property type="component" value="Unassembled WGS sequence"/>
</dbReference>
<evidence type="ECO:0000256" key="5">
    <source>
        <dbReference type="SAM" id="Phobius"/>
    </source>
</evidence>
<dbReference type="Pfam" id="PF04116">
    <property type="entry name" value="FA_hydroxylase"/>
    <property type="match status" value="1"/>
</dbReference>
<dbReference type="InterPro" id="IPR006694">
    <property type="entry name" value="Fatty_acid_hydroxylase"/>
</dbReference>
<feature type="transmembrane region" description="Helical" evidence="5">
    <location>
        <begin position="162"/>
        <end position="184"/>
    </location>
</feature>
<dbReference type="InterPro" id="IPR050307">
    <property type="entry name" value="Sterol_Desaturase_Related"/>
</dbReference>
<comment type="caution">
    <text evidence="7">The sequence shown here is derived from an EMBL/GenBank/DDBJ whole genome shotgun (WGS) entry which is preliminary data.</text>
</comment>
<feature type="transmembrane region" description="Helical" evidence="5">
    <location>
        <begin position="98"/>
        <end position="118"/>
    </location>
</feature>
<organism evidence="7 8">
    <name type="scientific">Nibrella saemangeumensis</name>
    <dbReference type="NCBI Taxonomy" id="1084526"/>
    <lineage>
        <taxon>Bacteria</taxon>
        <taxon>Pseudomonadati</taxon>
        <taxon>Bacteroidota</taxon>
        <taxon>Cytophagia</taxon>
        <taxon>Cytophagales</taxon>
        <taxon>Spirosomataceae</taxon>
        <taxon>Nibrella</taxon>
    </lineage>
</organism>
<name>A0ABP8NLL7_9BACT</name>
<evidence type="ECO:0000256" key="2">
    <source>
        <dbReference type="ARBA" id="ARBA00022692"/>
    </source>
</evidence>
<comment type="subcellular location">
    <subcellularLocation>
        <location evidence="1">Membrane</location>
    </subcellularLocation>
</comment>
<evidence type="ECO:0000313" key="7">
    <source>
        <dbReference type="EMBL" id="GAA4469247.1"/>
    </source>
</evidence>
<feature type="domain" description="Fatty acid hydroxylase" evidence="6">
    <location>
        <begin position="106"/>
        <end position="240"/>
    </location>
</feature>
<evidence type="ECO:0000313" key="8">
    <source>
        <dbReference type="Proteomes" id="UP001501175"/>
    </source>
</evidence>
<feature type="transmembrane region" description="Helical" evidence="5">
    <location>
        <begin position="63"/>
        <end position="82"/>
    </location>
</feature>
<evidence type="ECO:0000256" key="1">
    <source>
        <dbReference type="ARBA" id="ARBA00004370"/>
    </source>
</evidence>
<proteinExistence type="predicted"/>
<feature type="transmembrane region" description="Helical" evidence="5">
    <location>
        <begin position="12"/>
        <end position="36"/>
    </location>
</feature>
<gene>
    <name evidence="7" type="ORF">GCM10023189_56000</name>
</gene>
<evidence type="ECO:0000259" key="6">
    <source>
        <dbReference type="Pfam" id="PF04116"/>
    </source>
</evidence>
<keyword evidence="2 5" id="KW-0812">Transmembrane</keyword>
<evidence type="ECO:0000256" key="3">
    <source>
        <dbReference type="ARBA" id="ARBA00022989"/>
    </source>
</evidence>
<keyword evidence="3 5" id="KW-1133">Transmembrane helix</keyword>
<evidence type="ECO:0000256" key="4">
    <source>
        <dbReference type="ARBA" id="ARBA00023136"/>
    </source>
</evidence>
<dbReference type="EMBL" id="BAABHD010000084">
    <property type="protein sequence ID" value="GAA4469247.1"/>
    <property type="molecule type" value="Genomic_DNA"/>
</dbReference>
<protein>
    <submittedName>
        <fullName evidence="7">Sterol desaturase family protein</fullName>
    </submittedName>
</protein>
<accession>A0ABP8NLL7</accession>
<dbReference type="RefSeq" id="WP_345249432.1">
    <property type="nucleotide sequence ID" value="NZ_BAABHD010000084.1"/>
</dbReference>
<sequence>MNELSIQEFGPVLMLAFVGATLRYMILAGLTFYVGYMRQPPAGMRKLQPRWPDARQIRHEIRYSAQTMLVFSAVGTGVWLAYRGGYTRMYEPWDAYGWGYWVLTLLLQLVVHDTYFYWMHRLLHRPWWFRHVHYVHHRSHNPTPWAANAFHPVEALLQAGGFTFIILLLPISLSAVLLFSFFIITMNVIGHSGYEFLPDDFERHWMGKWLGSSTHHNRHHQYSRGNFGFYFNLWDRLMKTDLRAKQEQHTDPTFSKKRARSSFPARRIHIPKNY</sequence>